<reference evidence="2" key="2">
    <citation type="submission" date="2025-08" db="UniProtKB">
        <authorList>
            <consortium name="RefSeq"/>
        </authorList>
    </citation>
    <scope>IDENTIFICATION</scope>
    <source>
        <tissue evidence="2">Leaf</tissue>
    </source>
</reference>
<accession>A0AC58S472</accession>
<gene>
    <name evidence="2" type="primary">LOC142165034</name>
</gene>
<evidence type="ECO:0000313" key="2">
    <source>
        <dbReference type="RefSeq" id="XP_075079781.1"/>
    </source>
</evidence>
<protein>
    <submittedName>
        <fullName evidence="2">Uncharacterized protein LOC142165034</fullName>
    </submittedName>
</protein>
<evidence type="ECO:0000313" key="1">
    <source>
        <dbReference type="Proteomes" id="UP000790787"/>
    </source>
</evidence>
<proteinExistence type="predicted"/>
<sequence length="224" mass="25582">MVPWMEESVLIALSAKSKMGFIDGTCPALAIASKDYQSWSRCNDMVTSWLLNSLSKDIGDSVIYSKTARELWTGLEYMFGQSNRAKLYHLQKELAGLVQVTSDIATYFIKLKCLWDELDSLNSNIKYTCTFICEGKKVVEKSQEDQRLIQFLMGLNEAYDPTRGTILMMNTLPNINHAYSLILQDENQKEGPLMKMTQVFVKQNRDCTYWSLIIIALDIGVKKM</sequence>
<reference evidence="1" key="1">
    <citation type="journal article" date="2014" name="Nat. Commun.">
        <title>The tobacco genome sequence and its comparison with those of tomato and potato.</title>
        <authorList>
            <person name="Sierro N."/>
            <person name="Battey J.N."/>
            <person name="Ouadi S."/>
            <person name="Bakaher N."/>
            <person name="Bovet L."/>
            <person name="Willig A."/>
            <person name="Goepfert S."/>
            <person name="Peitsch M.C."/>
            <person name="Ivanov N.V."/>
        </authorList>
    </citation>
    <scope>NUCLEOTIDE SEQUENCE [LARGE SCALE GENOMIC DNA]</scope>
</reference>
<organism evidence="1 2">
    <name type="scientific">Nicotiana tabacum</name>
    <name type="common">Common tobacco</name>
    <dbReference type="NCBI Taxonomy" id="4097"/>
    <lineage>
        <taxon>Eukaryota</taxon>
        <taxon>Viridiplantae</taxon>
        <taxon>Streptophyta</taxon>
        <taxon>Embryophyta</taxon>
        <taxon>Tracheophyta</taxon>
        <taxon>Spermatophyta</taxon>
        <taxon>Magnoliopsida</taxon>
        <taxon>eudicotyledons</taxon>
        <taxon>Gunneridae</taxon>
        <taxon>Pentapetalae</taxon>
        <taxon>asterids</taxon>
        <taxon>lamiids</taxon>
        <taxon>Solanales</taxon>
        <taxon>Solanaceae</taxon>
        <taxon>Nicotianoideae</taxon>
        <taxon>Nicotianeae</taxon>
        <taxon>Nicotiana</taxon>
    </lineage>
</organism>
<keyword evidence="1" id="KW-1185">Reference proteome</keyword>
<dbReference type="RefSeq" id="XP_075079781.1">
    <property type="nucleotide sequence ID" value="XM_075223680.1"/>
</dbReference>
<dbReference type="Proteomes" id="UP000790787">
    <property type="component" value="Chromosome 10"/>
</dbReference>
<name>A0AC58S472_TOBAC</name>